<proteinExistence type="predicted"/>
<keyword evidence="3" id="KW-0812">Transmembrane</keyword>
<accession>A0AAN7SKC4</accession>
<evidence type="ECO:0000256" key="3">
    <source>
        <dbReference type="SAM" id="Phobius"/>
    </source>
</evidence>
<dbReference type="SMART" id="SM00409">
    <property type="entry name" value="IG"/>
    <property type="match status" value="4"/>
</dbReference>
<keyword evidence="2" id="KW-1015">Disulfide bond</keyword>
<dbReference type="SMART" id="SM00060">
    <property type="entry name" value="FN3"/>
    <property type="match status" value="2"/>
</dbReference>
<feature type="domain" description="Fibronectin type-III" evidence="6">
    <location>
        <begin position="423"/>
        <end position="517"/>
    </location>
</feature>
<feature type="signal peptide" evidence="4">
    <location>
        <begin position="1"/>
        <end position="22"/>
    </location>
</feature>
<dbReference type="InterPro" id="IPR003599">
    <property type="entry name" value="Ig_sub"/>
</dbReference>
<dbReference type="Pfam" id="PF07686">
    <property type="entry name" value="V-set"/>
    <property type="match status" value="1"/>
</dbReference>
<dbReference type="SMART" id="SM00408">
    <property type="entry name" value="IGc2"/>
    <property type="match status" value="3"/>
</dbReference>
<keyword evidence="3" id="KW-0472">Membrane</keyword>
<keyword evidence="4" id="KW-0732">Signal</keyword>
<dbReference type="FunFam" id="2.60.40.10:FF:001149">
    <property type="entry name" value="Turtle, isoform H"/>
    <property type="match status" value="1"/>
</dbReference>
<gene>
    <name evidence="7" type="ORF">RN001_002758</name>
</gene>
<dbReference type="PANTHER" id="PTHR44170:SF6">
    <property type="entry name" value="CONTACTIN"/>
    <property type="match status" value="1"/>
</dbReference>
<dbReference type="CDD" id="cd00063">
    <property type="entry name" value="FN3"/>
    <property type="match status" value="2"/>
</dbReference>
<organism evidence="7 8">
    <name type="scientific">Aquatica leii</name>
    <dbReference type="NCBI Taxonomy" id="1421715"/>
    <lineage>
        <taxon>Eukaryota</taxon>
        <taxon>Metazoa</taxon>
        <taxon>Ecdysozoa</taxon>
        <taxon>Arthropoda</taxon>
        <taxon>Hexapoda</taxon>
        <taxon>Insecta</taxon>
        <taxon>Pterygota</taxon>
        <taxon>Neoptera</taxon>
        <taxon>Endopterygota</taxon>
        <taxon>Coleoptera</taxon>
        <taxon>Polyphaga</taxon>
        <taxon>Elateriformia</taxon>
        <taxon>Elateroidea</taxon>
        <taxon>Lampyridae</taxon>
        <taxon>Luciolinae</taxon>
        <taxon>Aquatica</taxon>
    </lineage>
</organism>
<dbReference type="PROSITE" id="PS50853">
    <property type="entry name" value="FN3"/>
    <property type="match status" value="2"/>
</dbReference>
<keyword evidence="3" id="KW-1133">Transmembrane helix</keyword>
<feature type="domain" description="Ig-like" evidence="5">
    <location>
        <begin position="140"/>
        <end position="230"/>
    </location>
</feature>
<dbReference type="InterPro" id="IPR013098">
    <property type="entry name" value="Ig_I-set"/>
</dbReference>
<sequence>MFKGYKAIIVTLCVYCFLSTSSYHYDEERLPTFLSASVGDHVVFDCHIEYPQDIVIPYILNWRKEGKTIYSWDNGVTVASDPFGGRIQLLNTQEYGKASINLTSIRESDSGWYECKIIFPFRTPTSLRNGTWFYLSVSGGNLLEIPPINQTVMEGEDVHFTCITREIGVEIRWFKDGIPITELDNILRRSRVDNEGSLTIHSTEMGDLGEYLCEAVNYLKESQSARAYLNVQYKAKVIYTPKELYLPYGQPAVLDCHFRANPPLKSLRWEKDGFLFDPYNVPGVFYRQNGSLYFNKVDESHKGRYSCTPYNDLGTEGPSPTINVMVLRPPVFVTTPHHLYLRKLGETIELVCDARDGDNEHKPLVAWYKKDGSSLPEGRYAIKEGNLTITNIHEEDRGLYQCAATNEAATITAETELLVESMPPRSPYNITTKSTSHSMHLQWIAGRKRPNIKYSIWYRDINAQEWRNLEIKNTYTLEATVHNLQPGREYEFMVLSEDPHGEALFSKPVRAATTYFDNDQPEVLQAYSPIGPPININIKATDDGYLVTWEPPEFGAQYLSQYALKWYSTSTEALEGFVETRDTSYLVTNLEEGESYDFQVGSVAVDDFQAVSMKVTYPVPAYKKIKILSMSLIAVVVSIIVAIALIYYVKSKWCKSYSKQASGIRK</sequence>
<feature type="domain" description="Ig-like" evidence="5">
    <location>
        <begin position="39"/>
        <end position="117"/>
    </location>
</feature>
<evidence type="ECO:0000256" key="4">
    <source>
        <dbReference type="SAM" id="SignalP"/>
    </source>
</evidence>
<reference evidence="8" key="1">
    <citation type="submission" date="2023-01" db="EMBL/GenBank/DDBJ databases">
        <title>Key to firefly adult light organ development and bioluminescence: homeobox transcription factors regulate luciferase expression and transportation to peroxisome.</title>
        <authorList>
            <person name="Fu X."/>
        </authorList>
    </citation>
    <scope>NUCLEOTIDE SEQUENCE [LARGE SCALE GENOMIC DNA]</scope>
</reference>
<dbReference type="GO" id="GO:0016020">
    <property type="term" value="C:membrane"/>
    <property type="evidence" value="ECO:0007669"/>
    <property type="project" value="UniProtKB-SubCell"/>
</dbReference>
<dbReference type="InterPro" id="IPR007110">
    <property type="entry name" value="Ig-like_dom"/>
</dbReference>
<dbReference type="Pfam" id="PF00041">
    <property type="entry name" value="fn3"/>
    <property type="match status" value="2"/>
</dbReference>
<dbReference type="InterPro" id="IPR036116">
    <property type="entry name" value="FN3_sf"/>
</dbReference>
<feature type="chain" id="PRO_5042957215" evidence="4">
    <location>
        <begin position="23"/>
        <end position="666"/>
    </location>
</feature>
<keyword evidence="1" id="KW-0677">Repeat</keyword>
<evidence type="ECO:0000259" key="5">
    <source>
        <dbReference type="PROSITE" id="PS50835"/>
    </source>
</evidence>
<evidence type="ECO:0000313" key="8">
    <source>
        <dbReference type="Proteomes" id="UP001353858"/>
    </source>
</evidence>
<protein>
    <submittedName>
        <fullName evidence="7">Uncharacterized protein</fullName>
    </submittedName>
</protein>
<dbReference type="GO" id="GO:0030154">
    <property type="term" value="P:cell differentiation"/>
    <property type="evidence" value="ECO:0007669"/>
    <property type="project" value="UniProtKB-ARBA"/>
</dbReference>
<feature type="transmembrane region" description="Helical" evidence="3">
    <location>
        <begin position="627"/>
        <end position="649"/>
    </location>
</feature>
<name>A0AAN7SKC4_9COLE</name>
<evidence type="ECO:0000313" key="7">
    <source>
        <dbReference type="EMBL" id="KAK4886487.1"/>
    </source>
</evidence>
<keyword evidence="8" id="KW-1185">Reference proteome</keyword>
<dbReference type="AlphaFoldDB" id="A0AAN7SKC4"/>
<dbReference type="Pfam" id="PF13927">
    <property type="entry name" value="Ig_3"/>
    <property type="match status" value="2"/>
</dbReference>
<dbReference type="PANTHER" id="PTHR44170">
    <property type="entry name" value="PROTEIN SIDEKICK"/>
    <property type="match status" value="1"/>
</dbReference>
<feature type="domain" description="Ig-like" evidence="5">
    <location>
        <begin position="235"/>
        <end position="323"/>
    </location>
</feature>
<dbReference type="Gene3D" id="2.60.40.10">
    <property type="entry name" value="Immunoglobulins"/>
    <property type="match status" value="6"/>
</dbReference>
<dbReference type="InterPro" id="IPR003961">
    <property type="entry name" value="FN3_dom"/>
</dbReference>
<dbReference type="InterPro" id="IPR013106">
    <property type="entry name" value="Ig_V-set"/>
</dbReference>
<feature type="domain" description="Ig-like" evidence="5">
    <location>
        <begin position="330"/>
        <end position="412"/>
    </location>
</feature>
<evidence type="ECO:0000259" key="6">
    <source>
        <dbReference type="PROSITE" id="PS50853"/>
    </source>
</evidence>
<evidence type="ECO:0000256" key="1">
    <source>
        <dbReference type="ARBA" id="ARBA00022737"/>
    </source>
</evidence>
<dbReference type="SUPFAM" id="SSF49265">
    <property type="entry name" value="Fibronectin type III"/>
    <property type="match status" value="1"/>
</dbReference>
<dbReference type="PROSITE" id="PS50835">
    <property type="entry name" value="IG_LIKE"/>
    <property type="match status" value="4"/>
</dbReference>
<dbReference type="EMBL" id="JARPUR010000001">
    <property type="protein sequence ID" value="KAK4886487.1"/>
    <property type="molecule type" value="Genomic_DNA"/>
</dbReference>
<dbReference type="Proteomes" id="UP001353858">
    <property type="component" value="Unassembled WGS sequence"/>
</dbReference>
<comment type="caution">
    <text evidence="7">The sequence shown here is derived from an EMBL/GenBank/DDBJ whole genome shotgun (WGS) entry which is preliminary data.</text>
</comment>
<dbReference type="InterPro" id="IPR036179">
    <property type="entry name" value="Ig-like_dom_sf"/>
</dbReference>
<feature type="domain" description="Fibronectin type-III" evidence="6">
    <location>
        <begin position="529"/>
        <end position="622"/>
    </location>
</feature>
<dbReference type="GO" id="GO:0009653">
    <property type="term" value="P:anatomical structure morphogenesis"/>
    <property type="evidence" value="ECO:0007669"/>
    <property type="project" value="UniProtKB-ARBA"/>
</dbReference>
<evidence type="ECO:0000256" key="2">
    <source>
        <dbReference type="ARBA" id="ARBA00023157"/>
    </source>
</evidence>
<dbReference type="GO" id="GO:0098609">
    <property type="term" value="P:cell-cell adhesion"/>
    <property type="evidence" value="ECO:0007669"/>
    <property type="project" value="TreeGrafter"/>
</dbReference>
<dbReference type="InterPro" id="IPR003598">
    <property type="entry name" value="Ig_sub2"/>
</dbReference>
<dbReference type="Pfam" id="PF07679">
    <property type="entry name" value="I-set"/>
    <property type="match status" value="1"/>
</dbReference>
<dbReference type="InterPro" id="IPR013783">
    <property type="entry name" value="Ig-like_fold"/>
</dbReference>
<dbReference type="SUPFAM" id="SSF48726">
    <property type="entry name" value="Immunoglobulin"/>
    <property type="match status" value="4"/>
</dbReference>